<feature type="domain" description="Microcystin LR degradation protein MlrC N-terminal" evidence="3">
    <location>
        <begin position="3"/>
        <end position="297"/>
    </location>
</feature>
<dbReference type="InterPro" id="IPR015995">
    <property type="entry name" value="MlrC_N"/>
</dbReference>
<dbReference type="Proteomes" id="UP001161409">
    <property type="component" value="Unassembled WGS sequence"/>
</dbReference>
<dbReference type="RefSeq" id="WP_169561454.1">
    <property type="nucleotide sequence ID" value="NZ_BSNF01000008.1"/>
</dbReference>
<dbReference type="PIRSF" id="PIRSF012702">
    <property type="entry name" value="UCP012702"/>
    <property type="match status" value="1"/>
</dbReference>
<sequence length="505" mass="54177">MKRIAVAGFQHETNTFADHKADFQSFSMTKDWPPLCSGPDMLDTVAGFHLPVVGALSRLSQEPDAEIVPLTWAFAVPCGHVTRDAFERIAGMITDQLAAAGTLDGVYLDLHGAMVSEHYEDAEGELLRRIAMLAGSGVPVAASLDYHANITEKMLEYADYLDVYREYPHTDMAETGYRTAHILLDMIDRDIRYHKALRKPDYLIPLNLGCTTIEPCRTLMANLNTLRGNLPDLTHMSFAAGFALSDIHEAGPAILVHAQDKQTADNTADHVLELLKTTEQAFEPVGLPAPAAVEEAMGQARHAALPIIIADTQDNPGAGGSGDTTGVLRALLAAGAEDALCGFIADGETALQAHVAGEGAEIKARLGGKLFKGDRPVQGTFRVLALGDGEFTGTGPMWKGARMQLGLCALLERGGVQIAVSSKTIQTGDQSMFRHLGVDPTGKKIIALKSSVHFRADFEPIAHSVLVALAPGPVLLDPGQIPYRNIRPDVRLSPNGQTLQQRSSA</sequence>
<evidence type="ECO:0000256" key="1">
    <source>
        <dbReference type="PIRNR" id="PIRNR012702"/>
    </source>
</evidence>
<comment type="similarity">
    <text evidence="1">Belongs to the peptidase M81 family.</text>
</comment>
<keyword evidence="1" id="KW-0378">Hydrolase</keyword>
<protein>
    <recommendedName>
        <fullName evidence="1">Microcystinase C</fullName>
        <shortName evidence="1">MlrC</shortName>
    </recommendedName>
</protein>
<proteinExistence type="inferred from homology"/>
<keyword evidence="1" id="KW-0479">Metal-binding</keyword>
<comment type="cofactor">
    <cofactor evidence="1">
        <name>Zn(2+)</name>
        <dbReference type="ChEBI" id="CHEBI:29105"/>
    </cofactor>
    <text evidence="1">Binds 1 zinc ion per subunit.</text>
</comment>
<dbReference type="EMBL" id="BSNF01000008">
    <property type="protein sequence ID" value="GLQ07378.1"/>
    <property type="molecule type" value="Genomic_DNA"/>
</dbReference>
<accession>A0ABQ5U6R4</accession>
<gene>
    <name evidence="4" type="ORF">GCM10007924_25990</name>
</gene>
<dbReference type="InterPro" id="IPR009197">
    <property type="entry name" value="MlrC"/>
</dbReference>
<dbReference type="InterPro" id="IPR010799">
    <property type="entry name" value="MlrC_C"/>
</dbReference>
<dbReference type="Pfam" id="PF07364">
    <property type="entry name" value="DUF1485"/>
    <property type="match status" value="1"/>
</dbReference>
<dbReference type="Pfam" id="PF07171">
    <property type="entry name" value="MlrC_C"/>
    <property type="match status" value="1"/>
</dbReference>
<evidence type="ECO:0000313" key="4">
    <source>
        <dbReference type="EMBL" id="GLQ07378.1"/>
    </source>
</evidence>
<evidence type="ECO:0000259" key="3">
    <source>
        <dbReference type="Pfam" id="PF07364"/>
    </source>
</evidence>
<name>A0ABQ5U6R4_9PROT</name>
<feature type="domain" description="Microcystin LR degradation protein MlrC C-terminal" evidence="2">
    <location>
        <begin position="309"/>
        <end position="485"/>
    </location>
</feature>
<evidence type="ECO:0000313" key="5">
    <source>
        <dbReference type="Proteomes" id="UP001161409"/>
    </source>
</evidence>
<reference evidence="4" key="1">
    <citation type="journal article" date="2014" name="Int. J. Syst. Evol. Microbiol.">
        <title>Complete genome of a new Firmicutes species belonging to the dominant human colonic microbiota ('Ruminococcus bicirculans') reveals two chromosomes and a selective capacity to utilize plant glucans.</title>
        <authorList>
            <consortium name="NISC Comparative Sequencing Program"/>
            <person name="Wegmann U."/>
            <person name="Louis P."/>
            <person name="Goesmann A."/>
            <person name="Henrissat B."/>
            <person name="Duncan S.H."/>
            <person name="Flint H.J."/>
        </authorList>
    </citation>
    <scope>NUCLEOTIDE SEQUENCE</scope>
    <source>
        <strain evidence="4">NBRC 103408</strain>
    </source>
</reference>
<organism evidence="4 5">
    <name type="scientific">Sneathiella chinensis</name>
    <dbReference type="NCBI Taxonomy" id="349750"/>
    <lineage>
        <taxon>Bacteria</taxon>
        <taxon>Pseudomonadati</taxon>
        <taxon>Pseudomonadota</taxon>
        <taxon>Alphaproteobacteria</taxon>
        <taxon>Sneathiellales</taxon>
        <taxon>Sneathiellaceae</taxon>
        <taxon>Sneathiella</taxon>
    </lineage>
</organism>
<comment type="function">
    <text evidence="1">Involved in peptidolytic degradation of cyclic heptapeptide hepatotoxin microcystin (MC).</text>
</comment>
<keyword evidence="1" id="KW-0482">Metalloprotease</keyword>
<keyword evidence="1" id="KW-0645">Protease</keyword>
<comment type="caution">
    <text evidence="4">The sequence shown here is derived from an EMBL/GenBank/DDBJ whole genome shotgun (WGS) entry which is preliminary data.</text>
</comment>
<evidence type="ECO:0000259" key="2">
    <source>
        <dbReference type="Pfam" id="PF07171"/>
    </source>
</evidence>
<keyword evidence="5" id="KW-1185">Reference proteome</keyword>
<reference evidence="4" key="2">
    <citation type="submission" date="2023-01" db="EMBL/GenBank/DDBJ databases">
        <title>Draft genome sequence of Sneathiella chinensis strain NBRC 103408.</title>
        <authorList>
            <person name="Sun Q."/>
            <person name="Mori K."/>
        </authorList>
    </citation>
    <scope>NUCLEOTIDE SEQUENCE</scope>
    <source>
        <strain evidence="4">NBRC 103408</strain>
    </source>
</reference>